<evidence type="ECO:0000313" key="2">
    <source>
        <dbReference type="EMBL" id="ORY77964.1"/>
    </source>
</evidence>
<reference evidence="2 3" key="1">
    <citation type="submission" date="2016-08" db="EMBL/GenBank/DDBJ databases">
        <title>A Parts List for Fungal Cellulosomes Revealed by Comparative Genomics.</title>
        <authorList>
            <consortium name="DOE Joint Genome Institute"/>
            <person name="Haitjema C.H."/>
            <person name="Gilmore S.P."/>
            <person name="Henske J.K."/>
            <person name="Solomon K.V."/>
            <person name="De Groot R."/>
            <person name="Kuo A."/>
            <person name="Mondo S.J."/>
            <person name="Salamov A.A."/>
            <person name="Labutti K."/>
            <person name="Zhao Z."/>
            <person name="Chiniquy J."/>
            <person name="Barry K."/>
            <person name="Brewer H.M."/>
            <person name="Purvine S.O."/>
            <person name="Wright A.T."/>
            <person name="Boxma B."/>
            <person name="Van Alen T."/>
            <person name="Hackstein J.H."/>
            <person name="Baker S.E."/>
            <person name="Grigoriev I.V."/>
            <person name="O'Malley M.A."/>
        </authorList>
    </citation>
    <scope>NUCLEOTIDE SEQUENCE [LARGE SCALE GENOMIC DNA]</scope>
    <source>
        <strain evidence="2 3">G1</strain>
    </source>
</reference>
<dbReference type="Pfam" id="PF01871">
    <property type="entry name" value="AMMECR1"/>
    <property type="match status" value="1"/>
</dbReference>
<keyword evidence="3" id="KW-1185">Reference proteome</keyword>
<organism evidence="2 3">
    <name type="scientific">Neocallimastix californiae</name>
    <dbReference type="NCBI Taxonomy" id="1754190"/>
    <lineage>
        <taxon>Eukaryota</taxon>
        <taxon>Fungi</taxon>
        <taxon>Fungi incertae sedis</taxon>
        <taxon>Chytridiomycota</taxon>
        <taxon>Chytridiomycota incertae sedis</taxon>
        <taxon>Neocallimastigomycetes</taxon>
        <taxon>Neocallimastigales</taxon>
        <taxon>Neocallimastigaceae</taxon>
        <taxon>Neocallimastix</taxon>
    </lineage>
</organism>
<feature type="domain" description="AMMECR1" evidence="1">
    <location>
        <begin position="10"/>
        <end position="206"/>
    </location>
</feature>
<dbReference type="InterPro" id="IPR036071">
    <property type="entry name" value="AMMECR1_dom_sf"/>
</dbReference>
<dbReference type="InterPro" id="IPR023473">
    <property type="entry name" value="AMMECR1"/>
</dbReference>
<dbReference type="Proteomes" id="UP000193920">
    <property type="component" value="Unassembled WGS sequence"/>
</dbReference>
<gene>
    <name evidence="2" type="ORF">LY90DRAFT_399366</name>
</gene>
<dbReference type="OrthoDB" id="24630at2759"/>
<comment type="caution">
    <text evidence="2">The sequence shown here is derived from an EMBL/GenBank/DDBJ whole genome shotgun (WGS) entry which is preliminary data.</text>
</comment>
<dbReference type="InterPro" id="IPR002733">
    <property type="entry name" value="AMMECR1_domain"/>
</dbReference>
<evidence type="ECO:0000259" key="1">
    <source>
        <dbReference type="PROSITE" id="PS51112"/>
    </source>
</evidence>
<sequence length="208" mass="24423">MSDTETESESESETSVCTKEHCLYCFDVLNSHLTGEKFKKPTFPNKKYPLFVTWHKIYHGEEYLRGCIGNFNPMEVHQGLKRYALISALQDSRFDPISKKELPKLTCAVSLLYDFEEVDDIYDWEVGVHGIWIEFEDIDGEELTATYLPEVAEEQKWSKKKTIDSALRKGGYSGRKITEEYRQTIKLTRYKSDKKTVTYDEYMKYKEN</sequence>
<dbReference type="PANTHER" id="PTHR13016">
    <property type="entry name" value="AMMECR1 HOMOLOG"/>
    <property type="match status" value="1"/>
</dbReference>
<evidence type="ECO:0000313" key="3">
    <source>
        <dbReference type="Proteomes" id="UP000193920"/>
    </source>
</evidence>
<accession>A0A1Y2F3C0</accession>
<dbReference type="InterPro" id="IPR027485">
    <property type="entry name" value="AMMECR1_N"/>
</dbReference>
<dbReference type="SUPFAM" id="SSF143447">
    <property type="entry name" value="AMMECR1-like"/>
    <property type="match status" value="1"/>
</dbReference>
<dbReference type="STRING" id="1754190.A0A1Y2F3C0"/>
<protein>
    <submittedName>
        <fullName evidence="2">DUF51 family protein</fullName>
    </submittedName>
</protein>
<dbReference type="PROSITE" id="PS51112">
    <property type="entry name" value="AMMECR1"/>
    <property type="match status" value="1"/>
</dbReference>
<dbReference type="EMBL" id="MCOG01000018">
    <property type="protein sequence ID" value="ORY77964.1"/>
    <property type="molecule type" value="Genomic_DNA"/>
</dbReference>
<proteinExistence type="predicted"/>
<dbReference type="Gene3D" id="3.30.700.20">
    <property type="entry name" value="Hypothetical protein ph0010, domain 1"/>
    <property type="match status" value="1"/>
</dbReference>
<dbReference type="AlphaFoldDB" id="A0A1Y2F3C0"/>
<dbReference type="NCBIfam" id="TIGR00296">
    <property type="entry name" value="TIGR00296 family protein"/>
    <property type="match status" value="1"/>
</dbReference>
<dbReference type="PANTHER" id="PTHR13016:SF0">
    <property type="entry name" value="AMME SYNDROME CANDIDATE GENE 1 PROTEIN"/>
    <property type="match status" value="1"/>
</dbReference>
<name>A0A1Y2F3C0_9FUNG</name>